<comment type="caution">
    <text evidence="1">The sequence shown here is derived from an EMBL/GenBank/DDBJ whole genome shotgun (WGS) entry which is preliminary data.</text>
</comment>
<gene>
    <name evidence="1" type="ORF">H5410_008057</name>
</gene>
<evidence type="ECO:0000313" key="2">
    <source>
        <dbReference type="Proteomes" id="UP000824120"/>
    </source>
</evidence>
<organism evidence="1 2">
    <name type="scientific">Solanum commersonii</name>
    <name type="common">Commerson's wild potato</name>
    <name type="synonym">Commerson's nightshade</name>
    <dbReference type="NCBI Taxonomy" id="4109"/>
    <lineage>
        <taxon>Eukaryota</taxon>
        <taxon>Viridiplantae</taxon>
        <taxon>Streptophyta</taxon>
        <taxon>Embryophyta</taxon>
        <taxon>Tracheophyta</taxon>
        <taxon>Spermatophyta</taxon>
        <taxon>Magnoliopsida</taxon>
        <taxon>eudicotyledons</taxon>
        <taxon>Gunneridae</taxon>
        <taxon>Pentapetalae</taxon>
        <taxon>asterids</taxon>
        <taxon>lamiids</taxon>
        <taxon>Solanales</taxon>
        <taxon>Solanaceae</taxon>
        <taxon>Solanoideae</taxon>
        <taxon>Solaneae</taxon>
        <taxon>Solanum</taxon>
    </lineage>
</organism>
<name>A0A9J6AFR8_SOLCO</name>
<accession>A0A9J6AFR8</accession>
<keyword evidence="2" id="KW-1185">Reference proteome</keyword>
<sequence length="174" mass="20143">MAAIHFWVLRDFGCCPRFLGLQRLEFWVLALRKKEKRVESDVIQQHSIPYDFEILPNTYETTTDTRTSLRQGTETDCTGSVPVRSGLIVFGTGWDTLNRYTERNGIMIWYRFIPIHSGSVPVQYRSDPVERNGTEIPIVSVRFIPVPINNPVKPFRPVPIRYRFVQVVPFRSGA</sequence>
<proteinExistence type="predicted"/>
<dbReference type="Proteomes" id="UP000824120">
    <property type="component" value="Chromosome 2"/>
</dbReference>
<protein>
    <submittedName>
        <fullName evidence="1">Uncharacterized protein</fullName>
    </submittedName>
</protein>
<dbReference type="AlphaFoldDB" id="A0A9J6AFR8"/>
<dbReference type="EMBL" id="JACXVP010000002">
    <property type="protein sequence ID" value="KAG5622839.1"/>
    <property type="molecule type" value="Genomic_DNA"/>
</dbReference>
<reference evidence="1 2" key="1">
    <citation type="submission" date="2020-09" db="EMBL/GenBank/DDBJ databases">
        <title>De no assembly of potato wild relative species, Solanum commersonii.</title>
        <authorList>
            <person name="Cho K."/>
        </authorList>
    </citation>
    <scope>NUCLEOTIDE SEQUENCE [LARGE SCALE GENOMIC DNA]</scope>
    <source>
        <strain evidence="1">LZ3.2</strain>
        <tissue evidence="1">Leaf</tissue>
    </source>
</reference>
<evidence type="ECO:0000313" key="1">
    <source>
        <dbReference type="EMBL" id="KAG5622839.1"/>
    </source>
</evidence>